<protein>
    <recommendedName>
        <fullName evidence="5">Transmembrane protein</fullName>
    </recommendedName>
</protein>
<dbReference type="HOGENOM" id="CLU_1082034_0_0_1"/>
<sequence>MANIGRRIKTLRAWGLLPYIVFSLLSAASTIAGYKSNPSYVTITGSIGAAGSAILVIREKVKTDRQPQYSERSKSDLIHILDDSRIRRTFRKVAGYLKIRSLFSGRPTNTTSSAMMVPDPYESAKMGASSSVNPNTQSFSSPPARLRFPAPSSGLPSPSVTSSPAGSSPSQTKFPFSFSFSFLFANFDTYTFGFSFGSPLFSFHHYPASHAPPASLNPSSLNNDPSFRVGDQSRLNPIQGRPDFVFPDYNLLPRPAESGIIEVDDSSSPNDQQRLQAMEEDMS</sequence>
<gene>
    <name evidence="3" type="ORF">GYMLUDRAFT_248076</name>
</gene>
<dbReference type="Proteomes" id="UP000053593">
    <property type="component" value="Unassembled WGS sequence"/>
</dbReference>
<accession>A0A0D0C150</accession>
<keyword evidence="2" id="KW-0472">Membrane</keyword>
<keyword evidence="2" id="KW-0812">Transmembrane</keyword>
<feature type="compositionally biased region" description="Polar residues" evidence="1">
    <location>
        <begin position="266"/>
        <end position="275"/>
    </location>
</feature>
<evidence type="ECO:0000256" key="1">
    <source>
        <dbReference type="SAM" id="MobiDB-lite"/>
    </source>
</evidence>
<evidence type="ECO:0000313" key="3">
    <source>
        <dbReference type="EMBL" id="KIK56079.1"/>
    </source>
</evidence>
<feature type="compositionally biased region" description="Polar residues" evidence="1">
    <location>
        <begin position="128"/>
        <end position="141"/>
    </location>
</feature>
<evidence type="ECO:0000313" key="4">
    <source>
        <dbReference type="Proteomes" id="UP000053593"/>
    </source>
</evidence>
<feature type="transmembrane region" description="Helical" evidence="2">
    <location>
        <begin position="12"/>
        <end position="34"/>
    </location>
</feature>
<keyword evidence="2" id="KW-1133">Transmembrane helix</keyword>
<feature type="transmembrane region" description="Helical" evidence="2">
    <location>
        <begin position="40"/>
        <end position="57"/>
    </location>
</feature>
<keyword evidence="4" id="KW-1185">Reference proteome</keyword>
<feature type="region of interest" description="Disordered" evidence="1">
    <location>
        <begin position="257"/>
        <end position="283"/>
    </location>
</feature>
<proteinExistence type="predicted"/>
<dbReference type="EMBL" id="KN834800">
    <property type="protein sequence ID" value="KIK56079.1"/>
    <property type="molecule type" value="Genomic_DNA"/>
</dbReference>
<feature type="region of interest" description="Disordered" evidence="1">
    <location>
        <begin position="125"/>
        <end position="166"/>
    </location>
</feature>
<name>A0A0D0C150_9AGAR</name>
<dbReference type="AlphaFoldDB" id="A0A0D0C150"/>
<evidence type="ECO:0008006" key="5">
    <source>
        <dbReference type="Google" id="ProtNLM"/>
    </source>
</evidence>
<organism evidence="3 4">
    <name type="scientific">Collybiopsis luxurians FD-317 M1</name>
    <dbReference type="NCBI Taxonomy" id="944289"/>
    <lineage>
        <taxon>Eukaryota</taxon>
        <taxon>Fungi</taxon>
        <taxon>Dikarya</taxon>
        <taxon>Basidiomycota</taxon>
        <taxon>Agaricomycotina</taxon>
        <taxon>Agaricomycetes</taxon>
        <taxon>Agaricomycetidae</taxon>
        <taxon>Agaricales</taxon>
        <taxon>Marasmiineae</taxon>
        <taxon>Omphalotaceae</taxon>
        <taxon>Collybiopsis</taxon>
        <taxon>Collybiopsis luxurians</taxon>
    </lineage>
</organism>
<feature type="compositionally biased region" description="Low complexity" evidence="1">
    <location>
        <begin position="151"/>
        <end position="166"/>
    </location>
</feature>
<evidence type="ECO:0000256" key="2">
    <source>
        <dbReference type="SAM" id="Phobius"/>
    </source>
</evidence>
<reference evidence="3 4" key="1">
    <citation type="submission" date="2014-04" db="EMBL/GenBank/DDBJ databases">
        <title>Evolutionary Origins and Diversification of the Mycorrhizal Mutualists.</title>
        <authorList>
            <consortium name="DOE Joint Genome Institute"/>
            <consortium name="Mycorrhizal Genomics Consortium"/>
            <person name="Kohler A."/>
            <person name="Kuo A."/>
            <person name="Nagy L.G."/>
            <person name="Floudas D."/>
            <person name="Copeland A."/>
            <person name="Barry K.W."/>
            <person name="Cichocki N."/>
            <person name="Veneault-Fourrey C."/>
            <person name="LaButti K."/>
            <person name="Lindquist E.A."/>
            <person name="Lipzen A."/>
            <person name="Lundell T."/>
            <person name="Morin E."/>
            <person name="Murat C."/>
            <person name="Riley R."/>
            <person name="Ohm R."/>
            <person name="Sun H."/>
            <person name="Tunlid A."/>
            <person name="Henrissat B."/>
            <person name="Grigoriev I.V."/>
            <person name="Hibbett D.S."/>
            <person name="Martin F."/>
        </authorList>
    </citation>
    <scope>NUCLEOTIDE SEQUENCE [LARGE SCALE GENOMIC DNA]</scope>
    <source>
        <strain evidence="3 4">FD-317 M1</strain>
    </source>
</reference>